<evidence type="ECO:0000256" key="1">
    <source>
        <dbReference type="PROSITE-ProRule" id="PRU00723"/>
    </source>
</evidence>
<dbReference type="EMBL" id="UXUI01000384">
    <property type="protein sequence ID" value="VDD85215.1"/>
    <property type="molecule type" value="Genomic_DNA"/>
</dbReference>
<dbReference type="PROSITE" id="PS50103">
    <property type="entry name" value="ZF_C3H1"/>
    <property type="match status" value="1"/>
</dbReference>
<feature type="domain" description="C3H1-type" evidence="2">
    <location>
        <begin position="239"/>
        <end position="269"/>
    </location>
</feature>
<dbReference type="InterPro" id="IPR000571">
    <property type="entry name" value="Znf_CCCH"/>
</dbReference>
<keyword evidence="4" id="KW-1185">Reference proteome</keyword>
<evidence type="ECO:0000313" key="3">
    <source>
        <dbReference type="EMBL" id="VDD85215.1"/>
    </source>
</evidence>
<reference evidence="3 4" key="2">
    <citation type="submission" date="2018-10" db="EMBL/GenBank/DDBJ databases">
        <authorList>
            <consortium name="Pathogen Informatics"/>
        </authorList>
    </citation>
    <scope>NUCLEOTIDE SEQUENCE [LARGE SCALE GENOMIC DNA]</scope>
</reference>
<gene>
    <name evidence="3" type="ORF">EVEC_LOCUS358</name>
</gene>
<keyword evidence="1" id="KW-0479">Metal-binding</keyword>
<feature type="zinc finger region" description="C3H1-type" evidence="1">
    <location>
        <begin position="239"/>
        <end position="269"/>
    </location>
</feature>
<evidence type="ECO:0000313" key="5">
    <source>
        <dbReference type="WBParaSite" id="EVEC_0000053501-mRNA-1"/>
    </source>
</evidence>
<reference evidence="5" key="1">
    <citation type="submission" date="2017-02" db="UniProtKB">
        <authorList>
            <consortium name="WormBaseParasite"/>
        </authorList>
    </citation>
    <scope>IDENTIFICATION</scope>
</reference>
<dbReference type="Proteomes" id="UP000274131">
    <property type="component" value="Unassembled WGS sequence"/>
</dbReference>
<dbReference type="WBParaSite" id="EVEC_0000053501-mRNA-1">
    <property type="protein sequence ID" value="EVEC_0000053501-mRNA-1"/>
    <property type="gene ID" value="EVEC_0000053501"/>
</dbReference>
<dbReference type="AlphaFoldDB" id="A0A0N4UTE3"/>
<dbReference type="GO" id="GO:0008270">
    <property type="term" value="F:zinc ion binding"/>
    <property type="evidence" value="ECO:0007669"/>
    <property type="project" value="UniProtKB-KW"/>
</dbReference>
<keyword evidence="1" id="KW-0862">Zinc</keyword>
<keyword evidence="1" id="KW-0863">Zinc-finger</keyword>
<sequence length="273" mass="30399">MMAIASASFNKSLTSLDVSSEPLSTGAKHSNAQFLSGNQTEELYNIRSSKSTHKYGYLARLENRGRGSSKLLRNWRRSAGHQSVTNKISSFGSDSPKEGGRKLCVFLPPKHGFYRSGLCLPVSGVPQTSEKNAGANLTNAADVGSQNNSSSKIDEGIADLERRISKIHFRGPNKRPGFTPAMGRSRQKRQIRKHKKRCISCCMLSGSLYVPLQHKKHTLETVDENAFENLGGQQEEACQKTEKTKRFNMYMWCGYCVLGEKCPYSHRKSESEN</sequence>
<organism evidence="5">
    <name type="scientific">Enterobius vermicularis</name>
    <name type="common">Human pinworm</name>
    <dbReference type="NCBI Taxonomy" id="51028"/>
    <lineage>
        <taxon>Eukaryota</taxon>
        <taxon>Metazoa</taxon>
        <taxon>Ecdysozoa</taxon>
        <taxon>Nematoda</taxon>
        <taxon>Chromadorea</taxon>
        <taxon>Rhabditida</taxon>
        <taxon>Spirurina</taxon>
        <taxon>Oxyuridomorpha</taxon>
        <taxon>Oxyuroidea</taxon>
        <taxon>Oxyuridae</taxon>
        <taxon>Enterobius</taxon>
    </lineage>
</organism>
<protein>
    <submittedName>
        <fullName evidence="5">C3H1-type domain-containing protein</fullName>
    </submittedName>
</protein>
<evidence type="ECO:0000313" key="4">
    <source>
        <dbReference type="Proteomes" id="UP000274131"/>
    </source>
</evidence>
<evidence type="ECO:0000259" key="2">
    <source>
        <dbReference type="PROSITE" id="PS50103"/>
    </source>
</evidence>
<name>A0A0N4UTE3_ENTVE</name>
<accession>A0A0N4UTE3</accession>
<proteinExistence type="predicted"/>